<comment type="similarity">
    <text evidence="1">Belongs to the 'GDSL' lipolytic enzyme family.</text>
</comment>
<comment type="caution">
    <text evidence="3">The sequence shown here is derived from an EMBL/GenBank/DDBJ whole genome shotgun (WGS) entry which is preliminary data.</text>
</comment>
<dbReference type="Gene3D" id="3.40.50.1110">
    <property type="entry name" value="SGNH hydrolase"/>
    <property type="match status" value="2"/>
</dbReference>
<dbReference type="InterPro" id="IPR036514">
    <property type="entry name" value="SGNH_hydro_sf"/>
</dbReference>
<dbReference type="InterPro" id="IPR001087">
    <property type="entry name" value="GDSL"/>
</dbReference>
<keyword evidence="2" id="KW-0325">Glycoprotein</keyword>
<protein>
    <submittedName>
        <fullName evidence="3">Uncharacterized protein</fullName>
    </submittedName>
</protein>
<evidence type="ECO:0000313" key="4">
    <source>
        <dbReference type="Proteomes" id="UP000655225"/>
    </source>
</evidence>
<proteinExistence type="inferred from homology"/>
<evidence type="ECO:0000313" key="3">
    <source>
        <dbReference type="EMBL" id="KAF8396258.1"/>
    </source>
</evidence>
<dbReference type="Proteomes" id="UP000655225">
    <property type="component" value="Unassembled WGS sequence"/>
</dbReference>
<evidence type="ECO:0000256" key="1">
    <source>
        <dbReference type="ARBA" id="ARBA00008668"/>
    </source>
</evidence>
<sequence>MAWRGSSRSERVVARMPEPYRGWRAAENEYTFAVHLPLLNPYLKSLADFTHGVNFAVAGSTALDTSSIAKWNIISPLTNSSLNVQLQWFRTHLSTICNSKTGCGQRLEMALFLMGEIGGFDVGSIQKACCGIGGDYDFDLTRFCGAPRVLVCRNPERRVSWDGIHLTQEAYKHMAEWLIRDIMPKIHCIV</sequence>
<dbReference type="AlphaFoldDB" id="A0A835D9T5"/>
<keyword evidence="4" id="KW-1185">Reference proteome</keyword>
<organism evidence="3 4">
    <name type="scientific">Tetracentron sinense</name>
    <name type="common">Spur-leaf</name>
    <dbReference type="NCBI Taxonomy" id="13715"/>
    <lineage>
        <taxon>Eukaryota</taxon>
        <taxon>Viridiplantae</taxon>
        <taxon>Streptophyta</taxon>
        <taxon>Embryophyta</taxon>
        <taxon>Tracheophyta</taxon>
        <taxon>Spermatophyta</taxon>
        <taxon>Magnoliopsida</taxon>
        <taxon>Trochodendrales</taxon>
        <taxon>Trochodendraceae</taxon>
        <taxon>Tetracentron</taxon>
    </lineage>
</organism>
<gene>
    <name evidence="3" type="ORF">HHK36_017873</name>
</gene>
<evidence type="ECO:0000256" key="2">
    <source>
        <dbReference type="ARBA" id="ARBA00023180"/>
    </source>
</evidence>
<reference evidence="3 4" key="1">
    <citation type="submission" date="2020-04" db="EMBL/GenBank/DDBJ databases">
        <title>Plant Genome Project.</title>
        <authorList>
            <person name="Zhang R.-G."/>
        </authorList>
    </citation>
    <scope>NUCLEOTIDE SEQUENCE [LARGE SCALE GENOMIC DNA]</scope>
    <source>
        <strain evidence="3">YNK0</strain>
        <tissue evidence="3">Leaf</tissue>
    </source>
</reference>
<dbReference type="PANTHER" id="PTHR22835">
    <property type="entry name" value="ZINC FINGER FYVE DOMAIN CONTAINING PROTEIN"/>
    <property type="match status" value="1"/>
</dbReference>
<dbReference type="OMA" id="SIAKWNI"/>
<dbReference type="OrthoDB" id="1600564at2759"/>
<dbReference type="EMBL" id="JABCRI010000012">
    <property type="protein sequence ID" value="KAF8396258.1"/>
    <property type="molecule type" value="Genomic_DNA"/>
</dbReference>
<accession>A0A835D9T5</accession>
<name>A0A835D9T5_TETSI</name>
<dbReference type="Pfam" id="PF00657">
    <property type="entry name" value="Lipase_GDSL"/>
    <property type="match status" value="1"/>
</dbReference>
<dbReference type="PANTHER" id="PTHR22835:SF517">
    <property type="entry name" value="GDSL-LIKE LIPASE_ACYLHYDROLASE FAMILY PROTEIN, EXPRESSED"/>
    <property type="match status" value="1"/>
</dbReference>
<dbReference type="GO" id="GO:0016788">
    <property type="term" value="F:hydrolase activity, acting on ester bonds"/>
    <property type="evidence" value="ECO:0007669"/>
    <property type="project" value="InterPro"/>
</dbReference>